<name>A0A7J7R8A0_RHIFE</name>
<dbReference type="AlphaFoldDB" id="A0A7J7R8A0"/>
<evidence type="ECO:0000313" key="2">
    <source>
        <dbReference type="Proteomes" id="UP000585614"/>
    </source>
</evidence>
<proteinExistence type="predicted"/>
<protein>
    <submittedName>
        <fullName evidence="1">Uncharacterized protein</fullName>
    </submittedName>
</protein>
<evidence type="ECO:0000313" key="1">
    <source>
        <dbReference type="EMBL" id="KAF6272376.1"/>
    </source>
</evidence>
<sequence length="172" mass="18446">MRLLASEVQVVVSWAMNGRETQYAASSSHFCLEGGWPGTQDTWQSHSGWTLAMSHRRAFLLLRRRAVGGSEPPVPVASLGRCRERDFQWPVVSGLAPGFPGPEEQAEELQGGAGAQVHVWAVLAQRGFAEPWGSETYLGDALGKARARGLSSEKISSLSPASTRAACISSVP</sequence>
<accession>A0A7J7R8A0</accession>
<dbReference type="EMBL" id="JACAGC010000029">
    <property type="protein sequence ID" value="KAF6272376.1"/>
    <property type="molecule type" value="Genomic_DNA"/>
</dbReference>
<reference evidence="1 2" key="1">
    <citation type="journal article" date="2020" name="Nature">
        <title>Six reference-quality genomes reveal evolution of bat adaptations.</title>
        <authorList>
            <person name="Jebb D."/>
            <person name="Huang Z."/>
            <person name="Pippel M."/>
            <person name="Hughes G.M."/>
            <person name="Lavrichenko K."/>
            <person name="Devanna P."/>
            <person name="Winkler S."/>
            <person name="Jermiin L.S."/>
            <person name="Skirmuntt E.C."/>
            <person name="Katzourakis A."/>
            <person name="Burkitt-Gray L."/>
            <person name="Ray D.A."/>
            <person name="Sullivan K.A.M."/>
            <person name="Roscito J.G."/>
            <person name="Kirilenko B.M."/>
            <person name="Davalos L.M."/>
            <person name="Corthals A.P."/>
            <person name="Power M.L."/>
            <person name="Jones G."/>
            <person name="Ransome R.D."/>
            <person name="Dechmann D.K.N."/>
            <person name="Locatelli A.G."/>
            <person name="Puechmaille S.J."/>
            <person name="Fedrigo O."/>
            <person name="Jarvis E.D."/>
            <person name="Hiller M."/>
            <person name="Vernes S.C."/>
            <person name="Myers E.W."/>
            <person name="Teeling E.C."/>
        </authorList>
    </citation>
    <scope>NUCLEOTIDE SEQUENCE [LARGE SCALE GENOMIC DNA]</scope>
    <source>
        <strain evidence="1">MRhiFer1</strain>
        <tissue evidence="1">Lung</tissue>
    </source>
</reference>
<dbReference type="Proteomes" id="UP000585614">
    <property type="component" value="Unassembled WGS sequence"/>
</dbReference>
<comment type="caution">
    <text evidence="1">The sequence shown here is derived from an EMBL/GenBank/DDBJ whole genome shotgun (WGS) entry which is preliminary data.</text>
</comment>
<gene>
    <name evidence="1" type="ORF">mRhiFer1_009538</name>
</gene>
<organism evidence="1 2">
    <name type="scientific">Rhinolophus ferrumequinum</name>
    <name type="common">Greater horseshoe bat</name>
    <dbReference type="NCBI Taxonomy" id="59479"/>
    <lineage>
        <taxon>Eukaryota</taxon>
        <taxon>Metazoa</taxon>
        <taxon>Chordata</taxon>
        <taxon>Craniata</taxon>
        <taxon>Vertebrata</taxon>
        <taxon>Euteleostomi</taxon>
        <taxon>Mammalia</taxon>
        <taxon>Eutheria</taxon>
        <taxon>Laurasiatheria</taxon>
        <taxon>Chiroptera</taxon>
        <taxon>Yinpterochiroptera</taxon>
        <taxon>Rhinolophoidea</taxon>
        <taxon>Rhinolophidae</taxon>
        <taxon>Rhinolophinae</taxon>
        <taxon>Rhinolophus</taxon>
    </lineage>
</organism>